<dbReference type="Pfam" id="PF06391">
    <property type="entry name" value="MAT1"/>
    <property type="match status" value="1"/>
</dbReference>
<organism evidence="12 13">
    <name type="scientific">Apiospora kogelbergensis</name>
    <dbReference type="NCBI Taxonomy" id="1337665"/>
    <lineage>
        <taxon>Eukaryota</taxon>
        <taxon>Fungi</taxon>
        <taxon>Dikarya</taxon>
        <taxon>Ascomycota</taxon>
        <taxon>Pezizomycotina</taxon>
        <taxon>Sordariomycetes</taxon>
        <taxon>Xylariomycetidae</taxon>
        <taxon>Amphisphaeriales</taxon>
        <taxon>Apiosporaceae</taxon>
        <taxon>Apiospora</taxon>
    </lineage>
</organism>
<dbReference type="GO" id="GO:0061575">
    <property type="term" value="F:cyclin-dependent protein serine/threonine kinase activator activity"/>
    <property type="evidence" value="ECO:0007669"/>
    <property type="project" value="InterPro"/>
</dbReference>
<evidence type="ECO:0000256" key="8">
    <source>
        <dbReference type="ARBA" id="ARBA00033277"/>
    </source>
</evidence>
<dbReference type="PANTHER" id="PTHR12683:SF13">
    <property type="entry name" value="CDK-ACTIVATING KINASE ASSEMBLY FACTOR MAT1"/>
    <property type="match status" value="1"/>
</dbReference>
<dbReference type="Pfam" id="PF17121">
    <property type="entry name" value="zf-C3HC4_5"/>
    <property type="match status" value="1"/>
</dbReference>
<dbReference type="InterPro" id="IPR001841">
    <property type="entry name" value="Znf_RING"/>
</dbReference>
<dbReference type="GO" id="GO:0006289">
    <property type="term" value="P:nucleotide-excision repair"/>
    <property type="evidence" value="ECO:0007669"/>
    <property type="project" value="InterPro"/>
</dbReference>
<dbReference type="NCBIfam" id="TIGR00570">
    <property type="entry name" value="cdk7"/>
    <property type="match status" value="1"/>
</dbReference>
<gene>
    <name evidence="12" type="ORF">PG999_010574</name>
</gene>
<feature type="domain" description="RING-type" evidence="11">
    <location>
        <begin position="23"/>
        <end position="65"/>
    </location>
</feature>
<evidence type="ECO:0000313" key="12">
    <source>
        <dbReference type="EMBL" id="KAK8100200.1"/>
    </source>
</evidence>
<evidence type="ECO:0000256" key="7">
    <source>
        <dbReference type="ARBA" id="ARBA00029873"/>
    </source>
</evidence>
<evidence type="ECO:0000256" key="3">
    <source>
        <dbReference type="ARBA" id="ARBA00022723"/>
    </source>
</evidence>
<comment type="subcellular location">
    <subcellularLocation>
        <location evidence="1">Nucleus</location>
    </subcellularLocation>
</comment>
<evidence type="ECO:0000256" key="9">
    <source>
        <dbReference type="PROSITE-ProRule" id="PRU00175"/>
    </source>
</evidence>
<evidence type="ECO:0000256" key="1">
    <source>
        <dbReference type="ARBA" id="ARBA00004123"/>
    </source>
</evidence>
<dbReference type="CDD" id="cd16573">
    <property type="entry name" value="RING-HC_TFB3-like"/>
    <property type="match status" value="1"/>
</dbReference>
<keyword evidence="12" id="KW-0808">Transferase</keyword>
<evidence type="ECO:0000256" key="4">
    <source>
        <dbReference type="ARBA" id="ARBA00022771"/>
    </source>
</evidence>
<dbReference type="AlphaFoldDB" id="A0AAW0QAI1"/>
<feature type="region of interest" description="Disordered" evidence="10">
    <location>
        <begin position="156"/>
        <end position="199"/>
    </location>
</feature>
<accession>A0AAW0QAI1</accession>
<dbReference type="GO" id="GO:0008270">
    <property type="term" value="F:zinc ion binding"/>
    <property type="evidence" value="ECO:0007669"/>
    <property type="project" value="UniProtKB-KW"/>
</dbReference>
<sequence length="372" mass="41941">MSRKAVTSTVTQPSNATLPSDICPVCKRVRYLNTDMRFLINPECYHAMCSQCVDNIFKSGPAQCPYVSCSKTLRLRGFREAWFGDLSVEREVDIRKRVQAVFNNTQDDFETLRDYNNYLQDVEDLTFALVSGTDEERRKAEAQLVAYEEKNKADIDRNRKKGREVEAARKRREAEAEAASEARRLEELREEEEARKEEATLNREVMEALARGEAGTAAQIQDRILAQKRKRIAQINGQTFPSALDGGSSSMLSIRGLKAKRTGPTEDEEDRNKPYDPFGATDLDSTRYRIHDKYENTWLDPARTRDDHRVPGYSVQEYVTRAMFEAFAGLGVVIDDEKDGAQKAVATAGAKHAAQSNKTTGIISKASDDIFG</sequence>
<dbReference type="EMBL" id="JAQQWP010000009">
    <property type="protein sequence ID" value="KAK8100200.1"/>
    <property type="molecule type" value="Genomic_DNA"/>
</dbReference>
<name>A0AAW0QAI1_9PEZI</name>
<dbReference type="GO" id="GO:0016301">
    <property type="term" value="F:kinase activity"/>
    <property type="evidence" value="ECO:0007669"/>
    <property type="project" value="UniProtKB-KW"/>
</dbReference>
<dbReference type="Proteomes" id="UP001392437">
    <property type="component" value="Unassembled WGS sequence"/>
</dbReference>
<dbReference type="SUPFAM" id="SSF57850">
    <property type="entry name" value="RING/U-box"/>
    <property type="match status" value="1"/>
</dbReference>
<proteinExistence type="predicted"/>
<keyword evidence="12" id="KW-0418">Kinase</keyword>
<dbReference type="InterPro" id="IPR017907">
    <property type="entry name" value="Znf_RING_CS"/>
</dbReference>
<evidence type="ECO:0000313" key="13">
    <source>
        <dbReference type="Proteomes" id="UP001392437"/>
    </source>
</evidence>
<dbReference type="GO" id="GO:0005675">
    <property type="term" value="C:transcription factor TFIIH holo complex"/>
    <property type="evidence" value="ECO:0007669"/>
    <property type="project" value="InterPro"/>
</dbReference>
<keyword evidence="6" id="KW-0539">Nucleus</keyword>
<reference evidence="12 13" key="1">
    <citation type="submission" date="2023-01" db="EMBL/GenBank/DDBJ databases">
        <title>Analysis of 21 Apiospora genomes using comparative genomics revels a genus with tremendous synthesis potential of carbohydrate active enzymes and secondary metabolites.</title>
        <authorList>
            <person name="Sorensen T."/>
        </authorList>
    </citation>
    <scope>NUCLEOTIDE SEQUENCE [LARGE SCALE GENOMIC DNA]</scope>
    <source>
        <strain evidence="12 13">CBS 117206</strain>
    </source>
</reference>
<evidence type="ECO:0000259" key="11">
    <source>
        <dbReference type="PROSITE" id="PS50089"/>
    </source>
</evidence>
<evidence type="ECO:0000256" key="2">
    <source>
        <dbReference type="ARBA" id="ARBA00022257"/>
    </source>
</evidence>
<comment type="caution">
    <text evidence="12">The sequence shown here is derived from an EMBL/GenBank/DDBJ whole genome shotgun (WGS) entry which is preliminary data.</text>
</comment>
<evidence type="ECO:0000256" key="10">
    <source>
        <dbReference type="SAM" id="MobiDB-lite"/>
    </source>
</evidence>
<keyword evidence="4 9" id="KW-0863">Zinc-finger</keyword>
<evidence type="ECO:0000256" key="6">
    <source>
        <dbReference type="ARBA" id="ARBA00023242"/>
    </source>
</evidence>
<dbReference type="InterPro" id="IPR013083">
    <property type="entry name" value="Znf_RING/FYVE/PHD"/>
</dbReference>
<dbReference type="InterPro" id="IPR004575">
    <property type="entry name" value="MAT1/Tfb3"/>
</dbReference>
<dbReference type="Gene3D" id="3.30.40.10">
    <property type="entry name" value="Zinc/RING finger domain, C3HC4 (zinc finger)"/>
    <property type="match status" value="1"/>
</dbReference>
<dbReference type="PROSITE" id="PS00518">
    <property type="entry name" value="ZF_RING_1"/>
    <property type="match status" value="1"/>
</dbReference>
<keyword evidence="3" id="KW-0479">Metal-binding</keyword>
<evidence type="ECO:0000256" key="5">
    <source>
        <dbReference type="ARBA" id="ARBA00022833"/>
    </source>
</evidence>
<keyword evidence="13" id="KW-1185">Reference proteome</keyword>
<dbReference type="PROSITE" id="PS50089">
    <property type="entry name" value="ZF_RING_2"/>
    <property type="match status" value="1"/>
</dbReference>
<dbReference type="GO" id="GO:0006357">
    <property type="term" value="P:regulation of transcription by RNA polymerase II"/>
    <property type="evidence" value="ECO:0007669"/>
    <property type="project" value="TreeGrafter"/>
</dbReference>
<protein>
    <recommendedName>
        <fullName evidence="2">RNA polymerase II transcription factor B subunit 3</fullName>
    </recommendedName>
    <alternativeName>
        <fullName evidence="8">RNA polymerase II transcription factor B 38 kDa subunit</fullName>
    </alternativeName>
    <alternativeName>
        <fullName evidence="7">RNA polymerase II transcription factor B p38 subunit</fullName>
    </alternativeName>
</protein>
<dbReference type="PANTHER" id="PTHR12683">
    <property type="entry name" value="CDK-ACTIVATING KINASE ASSEMBLY FACTOR MAT1"/>
    <property type="match status" value="1"/>
</dbReference>
<dbReference type="InterPro" id="IPR015877">
    <property type="entry name" value="MAT1_centre"/>
</dbReference>
<feature type="region of interest" description="Disordered" evidence="10">
    <location>
        <begin position="258"/>
        <end position="280"/>
    </location>
</feature>
<keyword evidence="5" id="KW-0862">Zinc</keyword>